<accession>A0A1J5J1K9</accession>
<dbReference type="Proteomes" id="UP000183245">
    <property type="component" value="Unassembled WGS sequence"/>
</dbReference>
<dbReference type="STRING" id="1817892.AUK40_03370"/>
<reference evidence="2 3" key="1">
    <citation type="journal article" date="2016" name="Environ. Microbiol.">
        <title>Genomic resolution of a cold subsurface aquifer community provides metabolic insights for novel microbes adapted to high CO concentrations.</title>
        <authorList>
            <person name="Probst A.J."/>
            <person name="Castelle C.J."/>
            <person name="Singh A."/>
            <person name="Brown C.T."/>
            <person name="Anantharaman K."/>
            <person name="Sharon I."/>
            <person name="Hug L.A."/>
            <person name="Burstein D."/>
            <person name="Emerson J.B."/>
            <person name="Thomas B.C."/>
            <person name="Banfield J.F."/>
        </authorList>
    </citation>
    <scope>NUCLEOTIDE SEQUENCE [LARGE SCALE GENOMIC DNA]</scope>
    <source>
        <strain evidence="2">CG2_30_54_11</strain>
    </source>
</reference>
<evidence type="ECO:0000313" key="3">
    <source>
        <dbReference type="Proteomes" id="UP000183245"/>
    </source>
</evidence>
<keyword evidence="1" id="KW-1133">Transmembrane helix</keyword>
<evidence type="ECO:0000256" key="1">
    <source>
        <dbReference type="SAM" id="Phobius"/>
    </source>
</evidence>
<name>A0A1J5J1K9_9BACT</name>
<comment type="caution">
    <text evidence="2">The sequence shown here is derived from an EMBL/GenBank/DDBJ whole genome shotgun (WGS) entry which is preliminary data.</text>
</comment>
<proteinExistence type="predicted"/>
<gene>
    <name evidence="2" type="ORF">AUK40_03370</name>
</gene>
<organism evidence="2 3">
    <name type="scientific">Candidatus Wirthbacteria bacterium CG2_30_54_11</name>
    <dbReference type="NCBI Taxonomy" id="1817892"/>
    <lineage>
        <taxon>Bacteria</taxon>
        <taxon>Candidatus Wirthbacteria</taxon>
    </lineage>
</organism>
<keyword evidence="1" id="KW-0472">Membrane</keyword>
<feature type="transmembrane region" description="Helical" evidence="1">
    <location>
        <begin position="34"/>
        <end position="51"/>
    </location>
</feature>
<dbReference type="EMBL" id="MNZT01000058">
    <property type="protein sequence ID" value="OIP97360.1"/>
    <property type="molecule type" value="Genomic_DNA"/>
</dbReference>
<sequence length="87" mass="10251">MDMKDIEFKLDEIKKRNRRVEADKAWETSTFRRILIAVITYALIVLFMYSSGIGRPLLSAIVPTAGYLLSTLSLPFVKRWWISRRRM</sequence>
<feature type="transmembrane region" description="Helical" evidence="1">
    <location>
        <begin position="57"/>
        <end position="77"/>
    </location>
</feature>
<keyword evidence="1" id="KW-0812">Transmembrane</keyword>
<protein>
    <submittedName>
        <fullName evidence="2">Uncharacterized protein</fullName>
    </submittedName>
</protein>
<dbReference type="AlphaFoldDB" id="A0A1J5J1K9"/>
<evidence type="ECO:0000313" key="2">
    <source>
        <dbReference type="EMBL" id="OIP97360.1"/>
    </source>
</evidence>